<evidence type="ECO:0000313" key="8">
    <source>
        <dbReference type="EMBL" id="KAG6763200.1"/>
    </source>
</evidence>
<feature type="transmembrane region" description="Helical" evidence="6">
    <location>
        <begin position="175"/>
        <end position="196"/>
    </location>
</feature>
<dbReference type="AlphaFoldDB" id="A0A8X7Z6S9"/>
<keyword evidence="6" id="KW-0812">Transmembrane</keyword>
<comment type="subcellular location">
    <subcellularLocation>
        <location evidence="1">Secreted</location>
    </subcellularLocation>
</comment>
<dbReference type="GO" id="GO:0005576">
    <property type="term" value="C:extracellular region"/>
    <property type="evidence" value="ECO:0007669"/>
    <property type="project" value="UniProtKB-SubCell"/>
</dbReference>
<keyword evidence="6" id="KW-1133">Transmembrane helix</keyword>
<feature type="signal peptide" evidence="7">
    <location>
        <begin position="1"/>
        <end position="22"/>
    </location>
</feature>
<feature type="chain" id="PRO_5036453667" description="S-protein homolog" evidence="7">
    <location>
        <begin position="23"/>
        <end position="321"/>
    </location>
</feature>
<organism evidence="8 9">
    <name type="scientific">Populus tomentosa</name>
    <name type="common">Chinese white poplar</name>
    <dbReference type="NCBI Taxonomy" id="118781"/>
    <lineage>
        <taxon>Eukaryota</taxon>
        <taxon>Viridiplantae</taxon>
        <taxon>Streptophyta</taxon>
        <taxon>Embryophyta</taxon>
        <taxon>Tracheophyta</taxon>
        <taxon>Spermatophyta</taxon>
        <taxon>Magnoliopsida</taxon>
        <taxon>eudicotyledons</taxon>
        <taxon>Gunneridae</taxon>
        <taxon>Pentapetalae</taxon>
        <taxon>rosids</taxon>
        <taxon>fabids</taxon>
        <taxon>Malpighiales</taxon>
        <taxon>Salicaceae</taxon>
        <taxon>Saliceae</taxon>
        <taxon>Populus</taxon>
    </lineage>
</organism>
<comment type="similarity">
    <text evidence="2">Belongs to the plant self-incompatibility (S1) protein family.</text>
</comment>
<dbReference type="InterPro" id="IPR010264">
    <property type="entry name" value="Self-incomp_S1"/>
</dbReference>
<evidence type="ECO:0000256" key="4">
    <source>
        <dbReference type="ARBA" id="ARBA00022525"/>
    </source>
</evidence>
<keyword evidence="5 7" id="KW-0732">Signal</keyword>
<name>A0A8X7Z6S9_POPTO</name>
<reference evidence="8" key="1">
    <citation type="journal article" date="2020" name="bioRxiv">
        <title>Hybrid origin of Populus tomentosa Carr. identified through genome sequencing and phylogenomic analysis.</title>
        <authorList>
            <person name="An X."/>
            <person name="Gao K."/>
            <person name="Chen Z."/>
            <person name="Li J."/>
            <person name="Yang X."/>
            <person name="Yang X."/>
            <person name="Zhou J."/>
            <person name="Guo T."/>
            <person name="Zhao T."/>
            <person name="Huang S."/>
            <person name="Miao D."/>
            <person name="Khan W.U."/>
            <person name="Rao P."/>
            <person name="Ye M."/>
            <person name="Lei B."/>
            <person name="Liao W."/>
            <person name="Wang J."/>
            <person name="Ji L."/>
            <person name="Li Y."/>
            <person name="Guo B."/>
            <person name="Mustafa N.S."/>
            <person name="Li S."/>
            <person name="Yun Q."/>
            <person name="Keller S.R."/>
            <person name="Mao J."/>
            <person name="Zhang R."/>
            <person name="Strauss S.H."/>
        </authorList>
    </citation>
    <scope>NUCLEOTIDE SEQUENCE</scope>
    <source>
        <strain evidence="8">GM15</strain>
        <tissue evidence="8">Leaf</tissue>
    </source>
</reference>
<keyword evidence="6" id="KW-0472">Membrane</keyword>
<dbReference type="Proteomes" id="UP000886885">
    <property type="component" value="Chromosome 9A"/>
</dbReference>
<comment type="caution">
    <text evidence="8">The sequence shown here is derived from an EMBL/GenBank/DDBJ whole genome shotgun (WGS) entry which is preliminary data.</text>
</comment>
<dbReference type="PANTHER" id="PTHR31232:SF142">
    <property type="entry name" value="S-PROTEIN HOMOLOG"/>
    <property type="match status" value="1"/>
</dbReference>
<evidence type="ECO:0000256" key="7">
    <source>
        <dbReference type="SAM" id="SignalP"/>
    </source>
</evidence>
<keyword evidence="3" id="KW-0713">Self-incompatibility</keyword>
<dbReference type="EMBL" id="JAAWWB010000017">
    <property type="protein sequence ID" value="KAG6763200.1"/>
    <property type="molecule type" value="Genomic_DNA"/>
</dbReference>
<dbReference type="Pfam" id="PF05938">
    <property type="entry name" value="Self-incomp_S1"/>
    <property type="match status" value="2"/>
</dbReference>
<accession>A0A8X7Z6S9</accession>
<evidence type="ECO:0000256" key="5">
    <source>
        <dbReference type="ARBA" id="ARBA00022729"/>
    </source>
</evidence>
<dbReference type="GO" id="GO:0060320">
    <property type="term" value="P:rejection of self pollen"/>
    <property type="evidence" value="ECO:0007669"/>
    <property type="project" value="UniProtKB-KW"/>
</dbReference>
<evidence type="ECO:0000256" key="3">
    <source>
        <dbReference type="ARBA" id="ARBA00022471"/>
    </source>
</evidence>
<dbReference type="PANTHER" id="PTHR31232">
    <property type="match status" value="1"/>
</dbReference>
<evidence type="ECO:0000313" key="9">
    <source>
        <dbReference type="Proteomes" id="UP000886885"/>
    </source>
</evidence>
<evidence type="ECO:0000256" key="6">
    <source>
        <dbReference type="SAM" id="Phobius"/>
    </source>
</evidence>
<proteinExistence type="inferred from homology"/>
<gene>
    <name evidence="8" type="ORF">POTOM_033738</name>
</gene>
<keyword evidence="4" id="KW-0964">Secreted</keyword>
<evidence type="ECO:0000256" key="2">
    <source>
        <dbReference type="ARBA" id="ARBA00005581"/>
    </source>
</evidence>
<sequence length="321" mass="37103">MDSLHIKAIFLLLAIAITPSTAWTVRILNRLSHKKVLFAHCRSGDDDLGPQYIKHRDEFKFSFGVNLFRTTLFWCSMSKDRKSQASFDVFWPSGDAKKHGGIDHLSTWTVNEKAVWVVRDDGIYLKIRDPGGDAFKNDYIDEILYLRWQPKSSLHHAEGDKLKKKVYCAMAMGSLHVKAIFLLLAIAITPSTAWTVRVVNRLSNKKVLFAHCKSGDDDLGPQYIKTRDEFKFSFRVNFFRTTLFWCNMSKDKKSHASLDVFWSFSNAGKHGGFDLSAWAVNEEALWIVRDDGIYLWMKAPGWPEEEPYVIETLSRRWEPKR</sequence>
<protein>
    <recommendedName>
        <fullName evidence="10">S-protein homolog</fullName>
    </recommendedName>
</protein>
<evidence type="ECO:0008006" key="10">
    <source>
        <dbReference type="Google" id="ProtNLM"/>
    </source>
</evidence>
<keyword evidence="9" id="KW-1185">Reference proteome</keyword>
<evidence type="ECO:0000256" key="1">
    <source>
        <dbReference type="ARBA" id="ARBA00004613"/>
    </source>
</evidence>
<dbReference type="OrthoDB" id="843380at2759"/>